<feature type="region of interest" description="Disordered" evidence="1">
    <location>
        <begin position="236"/>
        <end position="256"/>
    </location>
</feature>
<dbReference type="EMBL" id="CAEZYU010000035">
    <property type="protein sequence ID" value="CAB4739484.1"/>
    <property type="molecule type" value="Genomic_DNA"/>
</dbReference>
<name>A0A6J6SXF8_9ZZZZ</name>
<evidence type="ECO:0000256" key="1">
    <source>
        <dbReference type="SAM" id="MobiDB-lite"/>
    </source>
</evidence>
<evidence type="ECO:0000313" key="3">
    <source>
        <dbReference type="EMBL" id="CAB4739484.1"/>
    </source>
</evidence>
<feature type="transmembrane region" description="Helical" evidence="2">
    <location>
        <begin position="99"/>
        <end position="122"/>
    </location>
</feature>
<proteinExistence type="predicted"/>
<feature type="transmembrane region" description="Helical" evidence="2">
    <location>
        <begin position="173"/>
        <end position="191"/>
    </location>
</feature>
<evidence type="ECO:0000256" key="2">
    <source>
        <dbReference type="SAM" id="Phobius"/>
    </source>
</evidence>
<organism evidence="3">
    <name type="scientific">freshwater metagenome</name>
    <dbReference type="NCBI Taxonomy" id="449393"/>
    <lineage>
        <taxon>unclassified sequences</taxon>
        <taxon>metagenomes</taxon>
        <taxon>ecological metagenomes</taxon>
    </lineage>
</organism>
<feature type="transmembrane region" description="Helical" evidence="2">
    <location>
        <begin position="21"/>
        <end position="38"/>
    </location>
</feature>
<keyword evidence="2" id="KW-0812">Transmembrane</keyword>
<accession>A0A6J6SXF8</accession>
<feature type="transmembrane region" description="Helical" evidence="2">
    <location>
        <begin position="143"/>
        <end position="167"/>
    </location>
</feature>
<sequence length="322" mass="33611">MRTSRKSVAVNTSRTTWATRVLWLTLPLTLGDCLASAISGQPSLAVWVSSVTLWFLWGAGLLSSLIQTPLSLTALRICAPLPILLGVAAAAVSAPEAPSVLGCIGLATAAILLVLVFTAELGDGFVNGSSYGEERRMALRPSAAVLLGAVELVWLLTVVPLLAALWMLATANWVAAGVLAAVGAVSFWWGFRTLYRLSQRWVVFVPAGMTLVDPSVIAEPTLFRRDTIVRLGPALAESPGVSEGSEGSDGSDKRDGSAIDLSSGAAGLILQIDLSSPAPLLPIAGRSGISEPIEVSSVLLAPSRPGALLAEAERRRITVQRS</sequence>
<keyword evidence="2" id="KW-0472">Membrane</keyword>
<protein>
    <submittedName>
        <fullName evidence="3">Unannotated protein</fullName>
    </submittedName>
</protein>
<gene>
    <name evidence="3" type="ORF">UFOPK2766_00931</name>
</gene>
<feature type="transmembrane region" description="Helical" evidence="2">
    <location>
        <begin position="44"/>
        <end position="62"/>
    </location>
</feature>
<dbReference type="AlphaFoldDB" id="A0A6J6SXF8"/>
<reference evidence="3" key="1">
    <citation type="submission" date="2020-05" db="EMBL/GenBank/DDBJ databases">
        <authorList>
            <person name="Chiriac C."/>
            <person name="Salcher M."/>
            <person name="Ghai R."/>
            <person name="Kavagutti S V."/>
        </authorList>
    </citation>
    <scope>NUCLEOTIDE SEQUENCE</scope>
</reference>
<keyword evidence="2" id="KW-1133">Transmembrane helix</keyword>
<feature type="transmembrane region" description="Helical" evidence="2">
    <location>
        <begin position="74"/>
        <end position="93"/>
    </location>
</feature>